<proteinExistence type="predicted"/>
<evidence type="ECO:0000256" key="1">
    <source>
        <dbReference type="PROSITE-ProRule" id="PRU00339"/>
    </source>
</evidence>
<sequence length="418" mass="48988">MSVKNKLHRMKHHMRHPSSGSDDSKQKQQTEEIPASHADIPYEEEWKNIDASACFFDDQFIIKREINYPLDYSHGRYRLGELHDVFQEWGNMDVYHPLHPEKRKPDDLLFFDTETTGLNSGAGNMIFLLGGAQCVGGSHVKVQQFFLPGPDAEVALYHHFLKDTASAKYLVTYNGKAFDWPQLKTRHTFVRNEVPKLPAFGHFDLLHASRRLFKHRLSSCKLTNVEQHMLHMVRKDDTPGYLAPMLYFDFLHEKHPDLIKGVLQHNEWDVLSLITLYINLSKRILNHGTNSRETYEIARWFAQLKEWEKVVFCCKRALEDDTETEEWHSSCLFLLGQTYKKLKQHHNALDCFKHVLSQNRTEEAKAAAVEIAKYYEHQEKDVEQALYYALKANTLADRENPELNKRIKRLQNKQEIQK</sequence>
<dbReference type="OrthoDB" id="9790530at2"/>
<dbReference type="SMART" id="SM00028">
    <property type="entry name" value="TPR"/>
    <property type="match status" value="1"/>
</dbReference>
<dbReference type="GO" id="GO:0003676">
    <property type="term" value="F:nucleic acid binding"/>
    <property type="evidence" value="ECO:0007669"/>
    <property type="project" value="InterPro"/>
</dbReference>
<dbReference type="EMBL" id="FNDK01000001">
    <property type="protein sequence ID" value="SDH02172.1"/>
    <property type="molecule type" value="Genomic_DNA"/>
</dbReference>
<evidence type="ECO:0000256" key="2">
    <source>
        <dbReference type="SAM" id="MobiDB-lite"/>
    </source>
</evidence>
<dbReference type="STRING" id="568899.SAMN05192534_101347"/>
<dbReference type="PANTHER" id="PTHR38462">
    <property type="entry name" value="EXONUCLEASE-LIKE PROTEIN"/>
    <property type="match status" value="1"/>
</dbReference>
<dbReference type="InterPro" id="IPR036397">
    <property type="entry name" value="RNaseH_sf"/>
</dbReference>
<dbReference type="InterPro" id="IPR038720">
    <property type="entry name" value="YprB_RNase_H-like_dom"/>
</dbReference>
<dbReference type="Pfam" id="PF13482">
    <property type="entry name" value="RNase_H_2"/>
    <property type="match status" value="1"/>
</dbReference>
<protein>
    <recommendedName>
        <fullName evidence="3">YprB ribonuclease H-like domain-containing protein</fullName>
    </recommendedName>
</protein>
<feature type="compositionally biased region" description="Basic residues" evidence="2">
    <location>
        <begin position="1"/>
        <end position="16"/>
    </location>
</feature>
<gene>
    <name evidence="4" type="ORF">SAMN05192534_101347</name>
</gene>
<evidence type="ECO:0000259" key="3">
    <source>
        <dbReference type="Pfam" id="PF13482"/>
    </source>
</evidence>
<dbReference type="SUPFAM" id="SSF48452">
    <property type="entry name" value="TPR-like"/>
    <property type="match status" value="1"/>
</dbReference>
<dbReference type="AlphaFoldDB" id="A0A1G7Z082"/>
<dbReference type="Proteomes" id="UP000199163">
    <property type="component" value="Unassembled WGS sequence"/>
</dbReference>
<organism evidence="4 5">
    <name type="scientific">Alteribacillus persepolensis</name>
    <dbReference type="NCBI Taxonomy" id="568899"/>
    <lineage>
        <taxon>Bacteria</taxon>
        <taxon>Bacillati</taxon>
        <taxon>Bacillota</taxon>
        <taxon>Bacilli</taxon>
        <taxon>Bacillales</taxon>
        <taxon>Bacillaceae</taxon>
        <taxon>Alteribacillus</taxon>
    </lineage>
</organism>
<name>A0A1G7Z082_9BACI</name>
<dbReference type="PROSITE" id="PS50005">
    <property type="entry name" value="TPR"/>
    <property type="match status" value="1"/>
</dbReference>
<feature type="domain" description="YprB ribonuclease H-like" evidence="3">
    <location>
        <begin position="109"/>
        <end position="280"/>
    </location>
</feature>
<evidence type="ECO:0000313" key="4">
    <source>
        <dbReference type="EMBL" id="SDH02172.1"/>
    </source>
</evidence>
<keyword evidence="5" id="KW-1185">Reference proteome</keyword>
<dbReference type="InterPro" id="IPR019734">
    <property type="entry name" value="TPR_rpt"/>
</dbReference>
<evidence type="ECO:0000313" key="5">
    <source>
        <dbReference type="Proteomes" id="UP000199163"/>
    </source>
</evidence>
<dbReference type="Gene3D" id="1.25.40.10">
    <property type="entry name" value="Tetratricopeptide repeat domain"/>
    <property type="match status" value="1"/>
</dbReference>
<accession>A0A1G7Z082</accession>
<dbReference type="PANTHER" id="PTHR38462:SF1">
    <property type="entry name" value="YPRB RIBONUCLEASE H-LIKE DOMAIN-CONTAINING PROTEIN"/>
    <property type="match status" value="1"/>
</dbReference>
<dbReference type="InterPro" id="IPR012337">
    <property type="entry name" value="RNaseH-like_sf"/>
</dbReference>
<reference evidence="4 5" key="1">
    <citation type="submission" date="2016-10" db="EMBL/GenBank/DDBJ databases">
        <authorList>
            <person name="de Groot N.N."/>
        </authorList>
    </citation>
    <scope>NUCLEOTIDE SEQUENCE [LARGE SCALE GENOMIC DNA]</scope>
    <source>
        <strain evidence="4 5">DSM 21632</strain>
    </source>
</reference>
<dbReference type="SUPFAM" id="SSF53098">
    <property type="entry name" value="Ribonuclease H-like"/>
    <property type="match status" value="1"/>
</dbReference>
<dbReference type="Gene3D" id="3.30.420.10">
    <property type="entry name" value="Ribonuclease H-like superfamily/Ribonuclease H"/>
    <property type="match status" value="1"/>
</dbReference>
<feature type="region of interest" description="Disordered" evidence="2">
    <location>
        <begin position="1"/>
        <end position="38"/>
    </location>
</feature>
<dbReference type="InterPro" id="IPR011990">
    <property type="entry name" value="TPR-like_helical_dom_sf"/>
</dbReference>
<feature type="repeat" description="TPR" evidence="1">
    <location>
        <begin position="329"/>
        <end position="362"/>
    </location>
</feature>
<keyword evidence="1" id="KW-0802">TPR repeat</keyword>
<dbReference type="RefSeq" id="WP_091270598.1">
    <property type="nucleotide sequence ID" value="NZ_FNDK01000001.1"/>
</dbReference>